<feature type="chain" id="PRO_5047411389" description="Lipoprotein" evidence="2">
    <location>
        <begin position="26"/>
        <end position="239"/>
    </location>
</feature>
<keyword evidence="2" id="KW-0732">Signal</keyword>
<dbReference type="EMBL" id="JAJAGO010000003">
    <property type="protein sequence ID" value="MCT2589674.1"/>
    <property type="molecule type" value="Genomic_DNA"/>
</dbReference>
<feature type="region of interest" description="Disordered" evidence="1">
    <location>
        <begin position="24"/>
        <end position="68"/>
    </location>
</feature>
<accession>A0ABT2JQY3</accession>
<evidence type="ECO:0000313" key="3">
    <source>
        <dbReference type="EMBL" id="MCT2589674.1"/>
    </source>
</evidence>
<evidence type="ECO:0008006" key="5">
    <source>
        <dbReference type="Google" id="ProtNLM"/>
    </source>
</evidence>
<evidence type="ECO:0000256" key="1">
    <source>
        <dbReference type="SAM" id="MobiDB-lite"/>
    </source>
</evidence>
<dbReference type="Proteomes" id="UP001156389">
    <property type="component" value="Unassembled WGS sequence"/>
</dbReference>
<feature type="region of interest" description="Disordered" evidence="1">
    <location>
        <begin position="192"/>
        <end position="217"/>
    </location>
</feature>
<evidence type="ECO:0000256" key="2">
    <source>
        <dbReference type="SAM" id="SignalP"/>
    </source>
</evidence>
<feature type="compositionally biased region" description="Low complexity" evidence="1">
    <location>
        <begin position="37"/>
        <end position="63"/>
    </location>
</feature>
<keyword evidence="4" id="KW-1185">Reference proteome</keyword>
<evidence type="ECO:0000313" key="4">
    <source>
        <dbReference type="Proteomes" id="UP001156389"/>
    </source>
</evidence>
<sequence length="239" mass="25047">MRRPTRRGGAAVGTALVLAALSACSDDGDGTDDAGKSPSPSATSTASPSGSAPSSPSASPSPSEETLKVKDLDQKCAEMGKGVPEAAEYKGKGPHTMAVFQDDYEGDSDLSGSYTFWQVRFPDVEVVMGPEEAAEMELLACGEGSKGSQQVGSCNYTRLGTDATTYPLYSQTYTYTVYELRTGKAVRRVEAAGAGSPDGCPDRLSGSVAGSKKPSRVYAQMTRDQTEDLLRQFVTGPAR</sequence>
<proteinExistence type="predicted"/>
<comment type="caution">
    <text evidence="3">The sequence shown here is derived from an EMBL/GenBank/DDBJ whole genome shotgun (WGS) entry which is preliminary data.</text>
</comment>
<feature type="signal peptide" evidence="2">
    <location>
        <begin position="1"/>
        <end position="25"/>
    </location>
</feature>
<name>A0ABT2JQY3_9ACTN</name>
<gene>
    <name evidence="3" type="ORF">LHJ74_07020</name>
</gene>
<organism evidence="3 4">
    <name type="scientific">Streptomyces gossypii</name>
    <dbReference type="NCBI Taxonomy" id="2883101"/>
    <lineage>
        <taxon>Bacteria</taxon>
        <taxon>Bacillati</taxon>
        <taxon>Actinomycetota</taxon>
        <taxon>Actinomycetes</taxon>
        <taxon>Kitasatosporales</taxon>
        <taxon>Streptomycetaceae</taxon>
        <taxon>Streptomyces</taxon>
    </lineage>
</organism>
<reference evidence="3 4" key="1">
    <citation type="submission" date="2021-10" db="EMBL/GenBank/DDBJ databases">
        <title>Streptomyces gossypii sp. nov., isolated from soil collected from cotton field.</title>
        <authorList>
            <person name="Ge X."/>
            <person name="Chen X."/>
            <person name="Liu W."/>
        </authorList>
    </citation>
    <scope>NUCLEOTIDE SEQUENCE [LARGE SCALE GENOMIC DNA]</scope>
    <source>
        <strain evidence="3 4">N2-109</strain>
    </source>
</reference>
<protein>
    <recommendedName>
        <fullName evidence="5">Lipoprotein</fullName>
    </recommendedName>
</protein>
<dbReference type="RefSeq" id="WP_260216680.1">
    <property type="nucleotide sequence ID" value="NZ_JAJAGO010000003.1"/>
</dbReference>
<dbReference type="PROSITE" id="PS51257">
    <property type="entry name" value="PROKAR_LIPOPROTEIN"/>
    <property type="match status" value="1"/>
</dbReference>